<dbReference type="PANTHER" id="PTHR37783">
    <property type="entry name" value="MEMBRANE PROTEIN, PUTATIVE (AFU_ORTHOLOGUE AFUA_1G04315)-RELATED"/>
    <property type="match status" value="1"/>
</dbReference>
<dbReference type="AlphaFoldDB" id="A0AAE0WP37"/>
<evidence type="ECO:0000313" key="4">
    <source>
        <dbReference type="Proteomes" id="UP001274830"/>
    </source>
</evidence>
<keyword evidence="1" id="KW-0472">Membrane</keyword>
<proteinExistence type="predicted"/>
<organism evidence="3 4">
    <name type="scientific">Recurvomyces mirabilis</name>
    <dbReference type="NCBI Taxonomy" id="574656"/>
    <lineage>
        <taxon>Eukaryota</taxon>
        <taxon>Fungi</taxon>
        <taxon>Dikarya</taxon>
        <taxon>Ascomycota</taxon>
        <taxon>Pezizomycotina</taxon>
        <taxon>Dothideomycetes</taxon>
        <taxon>Dothideomycetidae</taxon>
        <taxon>Mycosphaerellales</taxon>
        <taxon>Teratosphaeriaceae</taxon>
        <taxon>Recurvomyces</taxon>
    </lineage>
</organism>
<evidence type="ECO:0000256" key="1">
    <source>
        <dbReference type="SAM" id="Phobius"/>
    </source>
</evidence>
<protein>
    <recommendedName>
        <fullName evidence="2">DUF2470 domain-containing protein</fullName>
    </recommendedName>
</protein>
<evidence type="ECO:0000259" key="2">
    <source>
        <dbReference type="Pfam" id="PF10615"/>
    </source>
</evidence>
<comment type="caution">
    <text evidence="3">The sequence shown here is derived from an EMBL/GenBank/DDBJ whole genome shotgun (WGS) entry which is preliminary data.</text>
</comment>
<gene>
    <name evidence="3" type="ORF">LTR78_005125</name>
</gene>
<keyword evidence="1" id="KW-1133">Transmembrane helix</keyword>
<dbReference type="EMBL" id="JAUTXT010000016">
    <property type="protein sequence ID" value="KAK3675191.1"/>
    <property type="molecule type" value="Genomic_DNA"/>
</dbReference>
<keyword evidence="1" id="KW-0812">Transmembrane</keyword>
<feature type="domain" description="DUF2470" evidence="2">
    <location>
        <begin position="12"/>
        <end position="85"/>
    </location>
</feature>
<accession>A0AAE0WP37</accession>
<name>A0AAE0WP37_9PEZI</name>
<sequence>MADETAKENATKARIINHMNADHHDSLVRYAQHYLHVSPWTAHNTTMSGVDLQGLTLITSGKTHRVPFSPPLTSLGEVRERVVIMDREAVTALKRSDITVKEYLPPTGLWSFPAAAICFAFLAFASRKWYTPGSYTHAYLLRIVGDDFTRFLFLAQPYILAFMLFMHTSEMLYFMQYKLIKHNVSPRTQLFWDWTASAFIEGGFAFWRFNDHVRGLEEEKAKKKH</sequence>
<feature type="transmembrane region" description="Helical" evidence="1">
    <location>
        <begin position="103"/>
        <end position="125"/>
    </location>
</feature>
<dbReference type="Pfam" id="PF10615">
    <property type="entry name" value="DUF2470"/>
    <property type="match status" value="1"/>
</dbReference>
<dbReference type="Gene3D" id="3.20.180.10">
    <property type="entry name" value="PNP-oxidase-like"/>
    <property type="match status" value="1"/>
</dbReference>
<reference evidence="3" key="1">
    <citation type="submission" date="2023-07" db="EMBL/GenBank/DDBJ databases">
        <title>Black Yeasts Isolated from many extreme environments.</title>
        <authorList>
            <person name="Coleine C."/>
            <person name="Stajich J.E."/>
            <person name="Selbmann L."/>
        </authorList>
    </citation>
    <scope>NUCLEOTIDE SEQUENCE</scope>
    <source>
        <strain evidence="3">CCFEE 5485</strain>
    </source>
</reference>
<keyword evidence="4" id="KW-1185">Reference proteome</keyword>
<dbReference type="InterPro" id="IPR019595">
    <property type="entry name" value="DUF2470"/>
</dbReference>
<dbReference type="Proteomes" id="UP001274830">
    <property type="component" value="Unassembled WGS sequence"/>
</dbReference>
<dbReference type="SUPFAM" id="SSF50475">
    <property type="entry name" value="FMN-binding split barrel"/>
    <property type="match status" value="1"/>
</dbReference>
<dbReference type="PANTHER" id="PTHR37783:SF1">
    <property type="entry name" value="MEMBRANE PROTEIN, PUTATIVE (AFU_ORTHOLOGUE AFUA_1G04315)-RELATED"/>
    <property type="match status" value="1"/>
</dbReference>
<feature type="transmembrane region" description="Helical" evidence="1">
    <location>
        <begin position="148"/>
        <end position="166"/>
    </location>
</feature>
<evidence type="ECO:0000313" key="3">
    <source>
        <dbReference type="EMBL" id="KAK3675191.1"/>
    </source>
</evidence>
<dbReference type="InterPro" id="IPR037119">
    <property type="entry name" value="Haem_oxidase_HugZ-like_sf"/>
</dbReference>